<dbReference type="PANTHER" id="PTHR30405:SF25">
    <property type="entry name" value="RNA-GUIDED DNA ENDONUCLEASE INSQ-RELATED"/>
    <property type="match status" value="1"/>
</dbReference>
<sequence>MMRAYKFLMRPTVRQAQALGEMLRDHCSLYNGALQERGDAYRHASKSTVRYGQQSVQLKGIRSFDPERQGRWSFSSQQATLRRLDKAFAAFFRRVKSGEKPGYPRFRGVNWFDTVEFPKDGDGCRWDSTPHDPVTRVRLQGVGHVKVHQHRAVAGRVKTISVKREGRRWFVVLTVEQVQPEPLPATGSLVGIDLGIANFLTTSDGEFVPNPRHGRSNAAKLEAAQQALSRFPRVRRDRRTANHRRAVEKVAKLHRKVRRQRLDHAHKTALDLVRRHDFIAHEDLKIRNMVRRATPKPDPGMPGGFLPNGAGAKTGLNRSIADAGWGVFLTILAAKAESAGREVIAVDPRNTSRQCPECGHTNAENRPTQEKFHCLSCGHTAHADTVGATNVLRAGLVRRDAAPA</sequence>
<name>A0AAU1TZY4_9ACTN</name>
<evidence type="ECO:0000256" key="3">
    <source>
        <dbReference type="ARBA" id="ARBA00022578"/>
    </source>
</evidence>
<dbReference type="Pfam" id="PF01385">
    <property type="entry name" value="OrfB_IS605"/>
    <property type="match status" value="1"/>
</dbReference>
<evidence type="ECO:0000256" key="2">
    <source>
        <dbReference type="ARBA" id="ARBA00011044"/>
    </source>
</evidence>
<comment type="similarity">
    <text evidence="1">In the C-terminal section; belongs to the transposase 35 family.</text>
</comment>
<dbReference type="NCBIfam" id="NF040570">
    <property type="entry name" value="guided_TnpB"/>
    <property type="match status" value="1"/>
</dbReference>
<organism evidence="8">
    <name type="scientific">Streptomyces sp. NBC_00119</name>
    <dbReference type="NCBI Taxonomy" id="2975659"/>
    <lineage>
        <taxon>Bacteria</taxon>
        <taxon>Bacillati</taxon>
        <taxon>Actinomycetota</taxon>
        <taxon>Actinomycetes</taxon>
        <taxon>Kitasatosporales</taxon>
        <taxon>Streptomycetaceae</taxon>
        <taxon>Streptomyces</taxon>
    </lineage>
</organism>
<evidence type="ECO:0000259" key="7">
    <source>
        <dbReference type="Pfam" id="PF07282"/>
    </source>
</evidence>
<dbReference type="Pfam" id="PF07282">
    <property type="entry name" value="Cas12f1-like_TNB"/>
    <property type="match status" value="1"/>
</dbReference>
<keyword evidence="5" id="KW-0233">DNA recombination</keyword>
<proteinExistence type="inferred from homology"/>
<dbReference type="InterPro" id="IPR051399">
    <property type="entry name" value="RNA-guided_DNA_endo/Transpos"/>
</dbReference>
<protein>
    <submittedName>
        <fullName evidence="8">Transposase</fullName>
    </submittedName>
</protein>
<feature type="domain" description="Cas12f1-like TNB" evidence="7">
    <location>
        <begin position="325"/>
        <end position="391"/>
    </location>
</feature>
<dbReference type="GO" id="GO:0003677">
    <property type="term" value="F:DNA binding"/>
    <property type="evidence" value="ECO:0007669"/>
    <property type="project" value="UniProtKB-KW"/>
</dbReference>
<evidence type="ECO:0000259" key="6">
    <source>
        <dbReference type="Pfam" id="PF01385"/>
    </source>
</evidence>
<reference evidence="8" key="1">
    <citation type="submission" date="2022-10" db="EMBL/GenBank/DDBJ databases">
        <title>The complete genomes of actinobacterial strains from the NBC collection.</title>
        <authorList>
            <person name="Joergensen T.S."/>
            <person name="Alvarez Arevalo M."/>
            <person name="Sterndorff E.B."/>
            <person name="Faurdal D."/>
            <person name="Vuksanovic O."/>
            <person name="Mourched A.-S."/>
            <person name="Charusanti P."/>
            <person name="Shaw S."/>
            <person name="Blin K."/>
            <person name="Weber T."/>
        </authorList>
    </citation>
    <scope>NUCLEOTIDE SEQUENCE</scope>
    <source>
        <strain evidence="8">NBC_00119</strain>
    </source>
</reference>
<evidence type="ECO:0000256" key="1">
    <source>
        <dbReference type="ARBA" id="ARBA00008761"/>
    </source>
</evidence>
<gene>
    <name evidence="8" type="ORF">OHU69_01865</name>
</gene>
<feature type="domain" description="Probable transposase IS891/IS1136/IS1341" evidence="6">
    <location>
        <begin position="175"/>
        <end position="292"/>
    </location>
</feature>
<comment type="similarity">
    <text evidence="2">In the N-terminal section; belongs to the transposase 2 family.</text>
</comment>
<dbReference type="EMBL" id="CP108195">
    <property type="protein sequence ID" value="WTS09963.1"/>
    <property type="molecule type" value="Genomic_DNA"/>
</dbReference>
<dbReference type="PANTHER" id="PTHR30405">
    <property type="entry name" value="TRANSPOSASE"/>
    <property type="match status" value="1"/>
</dbReference>
<dbReference type="InterPro" id="IPR010095">
    <property type="entry name" value="Cas12f1-like_TNB"/>
</dbReference>
<evidence type="ECO:0000313" key="8">
    <source>
        <dbReference type="EMBL" id="WTS09963.1"/>
    </source>
</evidence>
<accession>A0AAU1TZY4</accession>
<keyword evidence="4" id="KW-0238">DNA-binding</keyword>
<dbReference type="GO" id="GO:0006310">
    <property type="term" value="P:DNA recombination"/>
    <property type="evidence" value="ECO:0007669"/>
    <property type="project" value="UniProtKB-KW"/>
</dbReference>
<dbReference type="InterPro" id="IPR001959">
    <property type="entry name" value="Transposase"/>
</dbReference>
<evidence type="ECO:0000256" key="5">
    <source>
        <dbReference type="ARBA" id="ARBA00023172"/>
    </source>
</evidence>
<dbReference type="SUPFAM" id="SSF57783">
    <property type="entry name" value="Zinc beta-ribbon"/>
    <property type="match status" value="1"/>
</dbReference>
<dbReference type="GO" id="GO:0032196">
    <property type="term" value="P:transposition"/>
    <property type="evidence" value="ECO:0007669"/>
    <property type="project" value="UniProtKB-KW"/>
</dbReference>
<evidence type="ECO:0000256" key="4">
    <source>
        <dbReference type="ARBA" id="ARBA00023125"/>
    </source>
</evidence>
<dbReference type="AlphaFoldDB" id="A0AAU1TZY4"/>
<keyword evidence="3" id="KW-0815">Transposition</keyword>